<dbReference type="Proteomes" id="UP000308891">
    <property type="component" value="Unassembled WGS sequence"/>
</dbReference>
<feature type="region of interest" description="Disordered" evidence="2">
    <location>
        <begin position="1"/>
        <end position="20"/>
    </location>
</feature>
<gene>
    <name evidence="4" type="ORF">E5K04_16500</name>
</gene>
<dbReference type="EMBL" id="STGJ01000038">
    <property type="protein sequence ID" value="TIC78397.1"/>
    <property type="molecule type" value="Genomic_DNA"/>
</dbReference>
<dbReference type="Pfam" id="PF21205">
    <property type="entry name" value="Rep3_C"/>
    <property type="match status" value="1"/>
</dbReference>
<evidence type="ECO:0000313" key="5">
    <source>
        <dbReference type="Proteomes" id="UP000308891"/>
    </source>
</evidence>
<organism evidence="4 5">
    <name type="scientific">Crenobacter intestini</name>
    <dbReference type="NCBI Taxonomy" id="2563443"/>
    <lineage>
        <taxon>Bacteria</taxon>
        <taxon>Pseudomonadati</taxon>
        <taxon>Pseudomonadota</taxon>
        <taxon>Betaproteobacteria</taxon>
        <taxon>Neisseriales</taxon>
        <taxon>Neisseriaceae</taxon>
        <taxon>Crenobacter</taxon>
    </lineage>
</organism>
<dbReference type="InterPro" id="IPR000525">
    <property type="entry name" value="Initiator_Rep_WH1"/>
</dbReference>
<evidence type="ECO:0000256" key="2">
    <source>
        <dbReference type="SAM" id="MobiDB-lite"/>
    </source>
</evidence>
<evidence type="ECO:0000259" key="3">
    <source>
        <dbReference type="Pfam" id="PF01051"/>
    </source>
</evidence>
<sequence length="255" mass="29300">MQRASAAKREVRPAHEQPSGKLRVNMSNALTTAAQRLSLAEKRVMMFAVGKLDTFKRNGGTETGMVKLVAHEYAELFDVDANTAYEQLQACAESIITKQVWWYEEAKRGPKKVQINWLSKAEYYAGEGTVSLWFTSHIAPHLLELKGQFTTYQLAQASALRSVYSWRLLELLSQYASTGWRQIELDEFHHAMETPDTAKANFKDCRRRVIEPAVKELREKDGWLIEWWPLKTGRKVTALRFEFKRDPQGHLPLEG</sequence>
<dbReference type="GO" id="GO:0003887">
    <property type="term" value="F:DNA-directed DNA polymerase activity"/>
    <property type="evidence" value="ECO:0007669"/>
    <property type="project" value="InterPro"/>
</dbReference>
<dbReference type="OrthoDB" id="9122127at2"/>
<dbReference type="GO" id="GO:0006270">
    <property type="term" value="P:DNA replication initiation"/>
    <property type="evidence" value="ECO:0007669"/>
    <property type="project" value="InterPro"/>
</dbReference>
<dbReference type="Pfam" id="PF01051">
    <property type="entry name" value="Rep3_N"/>
    <property type="match status" value="1"/>
</dbReference>
<comment type="caution">
    <text evidence="4">The sequence shown here is derived from an EMBL/GenBank/DDBJ whole genome shotgun (WGS) entry which is preliminary data.</text>
</comment>
<evidence type="ECO:0000313" key="4">
    <source>
        <dbReference type="EMBL" id="TIC78397.1"/>
    </source>
</evidence>
<comment type="similarity">
    <text evidence="1">Belongs to the initiator RepB protein family.</text>
</comment>
<dbReference type="InterPro" id="IPR036390">
    <property type="entry name" value="WH_DNA-bd_sf"/>
</dbReference>
<dbReference type="Gene3D" id="1.10.10.10">
    <property type="entry name" value="Winged helix-like DNA-binding domain superfamily/Winged helix DNA-binding domain"/>
    <property type="match status" value="2"/>
</dbReference>
<dbReference type="AlphaFoldDB" id="A0A4T0UIP6"/>
<keyword evidence="5" id="KW-1185">Reference proteome</keyword>
<proteinExistence type="inferred from homology"/>
<feature type="domain" description="Initiator Rep protein WH1" evidence="3">
    <location>
        <begin position="24"/>
        <end position="173"/>
    </location>
</feature>
<protein>
    <submittedName>
        <fullName evidence="4">Replication initiation protein</fullName>
    </submittedName>
</protein>
<evidence type="ECO:0000256" key="1">
    <source>
        <dbReference type="ARBA" id="ARBA00038283"/>
    </source>
</evidence>
<accession>A0A4T0UIP6</accession>
<reference evidence="4 5" key="1">
    <citation type="submission" date="2019-04" db="EMBL/GenBank/DDBJ databases">
        <title>Crenobacter sp. nov.</title>
        <authorList>
            <person name="Shi S."/>
        </authorList>
    </citation>
    <scope>NUCLEOTIDE SEQUENCE [LARGE SCALE GENOMIC DNA]</scope>
    <source>
        <strain evidence="4 5">GY 70310</strain>
    </source>
</reference>
<name>A0A4T0UIP6_9NEIS</name>
<dbReference type="InterPro" id="IPR036388">
    <property type="entry name" value="WH-like_DNA-bd_sf"/>
</dbReference>
<dbReference type="SUPFAM" id="SSF46785">
    <property type="entry name" value="Winged helix' DNA-binding domain"/>
    <property type="match status" value="2"/>
</dbReference>